<proteinExistence type="predicted"/>
<reference evidence="1" key="1">
    <citation type="submission" date="2022-11" db="EMBL/GenBank/DDBJ databases">
        <title>Genome Sequence of Boeremia exigua.</title>
        <authorList>
            <person name="Buettner E."/>
        </authorList>
    </citation>
    <scope>NUCLEOTIDE SEQUENCE</scope>
    <source>
        <strain evidence="1">CU02</strain>
    </source>
</reference>
<gene>
    <name evidence="1" type="ORF">OPT61_g273</name>
</gene>
<keyword evidence="2" id="KW-1185">Reference proteome</keyword>
<comment type="caution">
    <text evidence="1">The sequence shown here is derived from an EMBL/GenBank/DDBJ whole genome shotgun (WGS) entry which is preliminary data.</text>
</comment>
<evidence type="ECO:0000313" key="2">
    <source>
        <dbReference type="Proteomes" id="UP001153331"/>
    </source>
</evidence>
<dbReference type="EMBL" id="JAPHNI010000009">
    <property type="protein sequence ID" value="KAJ8118794.1"/>
    <property type="molecule type" value="Genomic_DNA"/>
</dbReference>
<accession>A0ACC2IUP8</accession>
<name>A0ACC2IUP8_9PLEO</name>
<protein>
    <submittedName>
        <fullName evidence="1">Uncharacterized protein</fullName>
    </submittedName>
</protein>
<dbReference type="Proteomes" id="UP001153331">
    <property type="component" value="Unassembled WGS sequence"/>
</dbReference>
<evidence type="ECO:0000313" key="1">
    <source>
        <dbReference type="EMBL" id="KAJ8118794.1"/>
    </source>
</evidence>
<sequence>MHRHDDLLSHAHDSDPEHFRNLHNPDNGSTNATNSVSRVQLSSQSISDDLGSALPSTSHNGSSKKVNQPPTYPTPQLQSQKAFQTSSRGISRWTRVWRPQNAIIGLYALSIVLAVAHWSFFQYLDGRAIRPSDNISMKTTAIPQGYVTTILFLLITAFRAALIASVAVGLVEDLFQIQTNAFHLISADLYNQTPMLALIALFCWIVSPAFPTVRTTVGTCYGLRLKGQSDEIRLLTRSRLILGDIASLARPNGENSSYLLQFLSTTLECHSLNRTVEKIFSQDDFHSSRSRDQREELSVRNFSSLSELWSNADYDSMLEDPSITYRKPRGTGPERLYPPKPTQYSLNVTFAGGQQHISYNLSDKEPFPPYSVAFENFTGSYEQWVHLSDAMSIYFEFAANLNRSTISDSNEAFDPTNMTERSTSYSTSNGTAVDLCLLNSVRGNTYSPFSRPGFDPVTDLEFWPLSVFERQKTMRPENGERFIKALSYFDAEVAKELLINTTISALALGQHFDTIKGTILRSFNVYVFQEKHAFFLPYALSIGLAISFIALGFVVFFIHNKGVSAISGGFLQLLMTTTGRRLLERKVAGSVTLGGHENVTAELRAAEITFGELVTIDDVLPDGVLAEQIQREMTAEQMSSSDATLLDGLSVPVDTEKNESRERRAGFGLVQEVKRLQRRKL</sequence>
<organism evidence="1 2">
    <name type="scientific">Boeremia exigua</name>
    <dbReference type="NCBI Taxonomy" id="749465"/>
    <lineage>
        <taxon>Eukaryota</taxon>
        <taxon>Fungi</taxon>
        <taxon>Dikarya</taxon>
        <taxon>Ascomycota</taxon>
        <taxon>Pezizomycotina</taxon>
        <taxon>Dothideomycetes</taxon>
        <taxon>Pleosporomycetidae</taxon>
        <taxon>Pleosporales</taxon>
        <taxon>Pleosporineae</taxon>
        <taxon>Didymellaceae</taxon>
        <taxon>Boeremia</taxon>
    </lineage>
</organism>